<evidence type="ECO:0000256" key="2">
    <source>
        <dbReference type="ARBA" id="ARBA00022692"/>
    </source>
</evidence>
<feature type="transmembrane region" description="Helical" evidence="6">
    <location>
        <begin position="106"/>
        <end position="125"/>
    </location>
</feature>
<feature type="transmembrane region" description="Helical" evidence="6">
    <location>
        <begin position="240"/>
        <end position="259"/>
    </location>
</feature>
<dbReference type="PANTHER" id="PTHR30520">
    <property type="entry name" value="FORMATE TRANSPORTER-RELATED"/>
    <property type="match status" value="1"/>
</dbReference>
<dbReference type="Gene3D" id="1.20.1080.10">
    <property type="entry name" value="Glycerol uptake facilitator protein"/>
    <property type="match status" value="1"/>
</dbReference>
<dbReference type="RefSeq" id="WP_422863760.1">
    <property type="nucleotide sequence ID" value="NZ_JAMSKV010000005.1"/>
</dbReference>
<comment type="subcellular location">
    <subcellularLocation>
        <location evidence="1">Membrane</location>
        <topology evidence="1">Multi-pass membrane protein</topology>
    </subcellularLocation>
</comment>
<dbReference type="PANTHER" id="PTHR30520:SF6">
    <property type="entry name" value="FORMATE_NITRATE FAMILY TRANSPORTER (EUROFUNG)"/>
    <property type="match status" value="1"/>
</dbReference>
<evidence type="ECO:0000256" key="4">
    <source>
        <dbReference type="ARBA" id="ARBA00023136"/>
    </source>
</evidence>
<dbReference type="Pfam" id="PF01226">
    <property type="entry name" value="Form_Nir_trans"/>
    <property type="match status" value="1"/>
</dbReference>
<keyword evidence="8" id="KW-1185">Reference proteome</keyword>
<feature type="transmembrane region" description="Helical" evidence="6">
    <location>
        <begin position="214"/>
        <end position="234"/>
    </location>
</feature>
<evidence type="ECO:0000256" key="5">
    <source>
        <dbReference type="ARBA" id="ARBA00049660"/>
    </source>
</evidence>
<gene>
    <name evidence="7" type="ORF">NFI95_07495</name>
</gene>
<accession>A0ABT1W604</accession>
<evidence type="ECO:0000256" key="1">
    <source>
        <dbReference type="ARBA" id="ARBA00004141"/>
    </source>
</evidence>
<evidence type="ECO:0000256" key="3">
    <source>
        <dbReference type="ARBA" id="ARBA00022989"/>
    </source>
</evidence>
<reference evidence="7 8" key="1">
    <citation type="submission" date="2022-06" db="EMBL/GenBank/DDBJ databases">
        <title>Endosaccharibacter gen. nov., sp. nov., endophytic bacteria isolated from sugarcane.</title>
        <authorList>
            <person name="Pitiwittayakul N."/>
            <person name="Yukphan P."/>
            <person name="Charoenyingcharoen P."/>
            <person name="Tanasupawat S."/>
        </authorList>
    </citation>
    <scope>NUCLEOTIDE SEQUENCE [LARGE SCALE GENOMIC DNA]</scope>
    <source>
        <strain evidence="7 8">KSS8</strain>
    </source>
</reference>
<name>A0ABT1W604_9PROT</name>
<comment type="similarity">
    <text evidence="5">Belongs to the FNT transporter (TC 1.A.16) family.</text>
</comment>
<keyword evidence="3 6" id="KW-1133">Transmembrane helix</keyword>
<dbReference type="InterPro" id="IPR000292">
    <property type="entry name" value="For/NO2_transpt"/>
</dbReference>
<keyword evidence="4 6" id="KW-0472">Membrane</keyword>
<evidence type="ECO:0000313" key="7">
    <source>
        <dbReference type="EMBL" id="MCQ8278292.1"/>
    </source>
</evidence>
<feature type="transmembrane region" description="Helical" evidence="6">
    <location>
        <begin position="151"/>
        <end position="173"/>
    </location>
</feature>
<dbReference type="EMBL" id="JAMSKV010000005">
    <property type="protein sequence ID" value="MCQ8278292.1"/>
    <property type="molecule type" value="Genomic_DNA"/>
</dbReference>
<feature type="transmembrane region" description="Helical" evidence="6">
    <location>
        <begin position="179"/>
        <end position="202"/>
    </location>
</feature>
<protein>
    <submittedName>
        <fullName evidence="7">Formate/nitrite transporter family protein</fullName>
    </submittedName>
</protein>
<feature type="transmembrane region" description="Helical" evidence="6">
    <location>
        <begin position="57"/>
        <end position="76"/>
    </location>
</feature>
<keyword evidence="2 6" id="KW-0812">Transmembrane</keyword>
<evidence type="ECO:0000313" key="8">
    <source>
        <dbReference type="Proteomes" id="UP001524587"/>
    </source>
</evidence>
<evidence type="ECO:0000256" key="6">
    <source>
        <dbReference type="SAM" id="Phobius"/>
    </source>
</evidence>
<comment type="caution">
    <text evidence="7">The sequence shown here is derived from an EMBL/GenBank/DDBJ whole genome shotgun (WGS) entry which is preliminary data.</text>
</comment>
<dbReference type="InterPro" id="IPR023271">
    <property type="entry name" value="Aquaporin-like"/>
</dbReference>
<sequence length="277" mass="29193">MSDYVKPADVLENIIESGRVKAALPLLQLLVRSALAGAYLAFVTSMAFLLAAQTGQFVVGALLFPAGFALIIVLGLELLTGNFAVLPVALFAGRIGWGPVLRNWALVFLGNLAGSLIYAGIYWVATTEAGHVAGGAVADKLRALAVSKTQLYEALGLAGLATVFAKAVLANWMVSVGSVMGMASTSTIGKILGAWLPIFIFVSQGFEHSVVNMFAIPVGMMLGAPVSMAQWWLWNEIPVTLGNAAGAFVFTAGAFYLGYARHRPSHQDVAAPIDPRR</sequence>
<feature type="transmembrane region" description="Helical" evidence="6">
    <location>
        <begin position="29"/>
        <end position="51"/>
    </location>
</feature>
<dbReference type="Proteomes" id="UP001524587">
    <property type="component" value="Unassembled WGS sequence"/>
</dbReference>
<proteinExistence type="inferred from homology"/>
<organism evidence="7 8">
    <name type="scientific">Endosaccharibacter trunci</name>
    <dbReference type="NCBI Taxonomy" id="2812733"/>
    <lineage>
        <taxon>Bacteria</taxon>
        <taxon>Pseudomonadati</taxon>
        <taxon>Pseudomonadota</taxon>
        <taxon>Alphaproteobacteria</taxon>
        <taxon>Acetobacterales</taxon>
        <taxon>Acetobacteraceae</taxon>
        <taxon>Endosaccharibacter</taxon>
    </lineage>
</organism>